<organism evidence="2 3">
    <name type="scientific">Variovorax beijingensis</name>
    <dbReference type="NCBI Taxonomy" id="2496117"/>
    <lineage>
        <taxon>Bacteria</taxon>
        <taxon>Pseudomonadati</taxon>
        <taxon>Pseudomonadota</taxon>
        <taxon>Betaproteobacteria</taxon>
        <taxon>Burkholderiales</taxon>
        <taxon>Comamonadaceae</taxon>
        <taxon>Variovorax</taxon>
    </lineage>
</organism>
<protein>
    <recommendedName>
        <fullName evidence="1">Acetyl-CoA dehydrogenase-like C-terminal domain-containing protein</fullName>
    </recommendedName>
</protein>
<evidence type="ECO:0000313" key="2">
    <source>
        <dbReference type="EMBL" id="RRH79800.1"/>
    </source>
</evidence>
<dbReference type="RefSeq" id="WP_148101338.1">
    <property type="nucleotide sequence ID" value="NZ_RQXU01000046.1"/>
</dbReference>
<accession>A0A3P3DZZ0</accession>
<feature type="non-terminal residue" evidence="2">
    <location>
        <position position="1"/>
    </location>
</feature>
<comment type="caution">
    <text evidence="2">The sequence shown here is derived from an EMBL/GenBank/DDBJ whole genome shotgun (WGS) entry which is preliminary data.</text>
</comment>
<sequence length="58" mass="6174">SLIIAEDLASHSVDVDFMQAKIATARFYAEHILAKVPGIRDSIVDGAESVTALALDAF</sequence>
<dbReference type="Pfam" id="PF12806">
    <property type="entry name" value="Acyl-CoA_dh_C"/>
    <property type="match status" value="1"/>
</dbReference>
<name>A0A3P3DZZ0_9BURK</name>
<evidence type="ECO:0000259" key="1">
    <source>
        <dbReference type="Pfam" id="PF12806"/>
    </source>
</evidence>
<reference evidence="2 3" key="1">
    <citation type="submission" date="2018-11" db="EMBL/GenBank/DDBJ databases">
        <title>The genome of Variovorax sp T529.</title>
        <authorList>
            <person name="Gao J."/>
        </authorList>
    </citation>
    <scope>NUCLEOTIDE SEQUENCE [LARGE SCALE GENOMIC DNA]</scope>
    <source>
        <strain evidence="2 3">T529</strain>
    </source>
</reference>
<proteinExistence type="predicted"/>
<evidence type="ECO:0000313" key="3">
    <source>
        <dbReference type="Proteomes" id="UP000271590"/>
    </source>
</evidence>
<dbReference type="InterPro" id="IPR025878">
    <property type="entry name" value="Acyl-CoA_dh-like_C_dom"/>
</dbReference>
<dbReference type="EMBL" id="RQXU01000046">
    <property type="protein sequence ID" value="RRH79800.1"/>
    <property type="molecule type" value="Genomic_DNA"/>
</dbReference>
<gene>
    <name evidence="2" type="ORF">EH244_31465</name>
</gene>
<dbReference type="AlphaFoldDB" id="A0A3P3DZZ0"/>
<feature type="domain" description="Acetyl-CoA dehydrogenase-like C-terminal" evidence="1">
    <location>
        <begin position="4"/>
        <end position="53"/>
    </location>
</feature>
<dbReference type="Proteomes" id="UP000271590">
    <property type="component" value="Unassembled WGS sequence"/>
</dbReference>